<keyword evidence="7 16" id="KW-0732">Signal</keyword>
<dbReference type="InterPro" id="IPR037167">
    <property type="entry name" value="Peptidase_S11_C_sf"/>
</dbReference>
<reference evidence="18" key="1">
    <citation type="submission" date="2020-10" db="EMBL/GenBank/DDBJ databases">
        <authorList>
            <person name="Gilroy R."/>
        </authorList>
    </citation>
    <scope>NUCLEOTIDE SEQUENCE</scope>
    <source>
        <strain evidence="18">CHK197-8231</strain>
    </source>
</reference>
<comment type="similarity">
    <text evidence="3 15">Belongs to the peptidase S11 family.</text>
</comment>
<accession>A0A9D1HUA9</accession>
<proteinExistence type="inferred from homology"/>
<dbReference type="InterPro" id="IPR012338">
    <property type="entry name" value="Beta-lactam/transpept-like"/>
</dbReference>
<dbReference type="SMART" id="SM00936">
    <property type="entry name" value="PBP5_C"/>
    <property type="match status" value="1"/>
</dbReference>
<gene>
    <name evidence="18" type="ORF">IAD49_02465</name>
</gene>
<dbReference type="GO" id="GO:0009252">
    <property type="term" value="P:peptidoglycan biosynthetic process"/>
    <property type="evidence" value="ECO:0007669"/>
    <property type="project" value="UniProtKB-KW"/>
</dbReference>
<comment type="function">
    <text evidence="1">Removes C-terminal D-alanyl residues from sugar-peptide cell wall precursors.</text>
</comment>
<feature type="active site" description="Acyl-ester intermediate" evidence="13">
    <location>
        <position position="58"/>
    </location>
</feature>
<dbReference type="EMBL" id="DVML01000013">
    <property type="protein sequence ID" value="HIU22427.1"/>
    <property type="molecule type" value="Genomic_DNA"/>
</dbReference>
<evidence type="ECO:0000256" key="10">
    <source>
        <dbReference type="ARBA" id="ARBA00022984"/>
    </source>
</evidence>
<evidence type="ECO:0000256" key="9">
    <source>
        <dbReference type="ARBA" id="ARBA00022960"/>
    </source>
</evidence>
<dbReference type="GO" id="GO:0009002">
    <property type="term" value="F:serine-type D-Ala-D-Ala carboxypeptidase activity"/>
    <property type="evidence" value="ECO:0007669"/>
    <property type="project" value="UniProtKB-EC"/>
</dbReference>
<evidence type="ECO:0000256" key="16">
    <source>
        <dbReference type="SAM" id="SignalP"/>
    </source>
</evidence>
<keyword evidence="11" id="KW-0961">Cell wall biogenesis/degradation</keyword>
<evidence type="ECO:0000313" key="18">
    <source>
        <dbReference type="EMBL" id="HIU22427.1"/>
    </source>
</evidence>
<dbReference type="InterPro" id="IPR001967">
    <property type="entry name" value="Peptidase_S11_N"/>
</dbReference>
<dbReference type="GO" id="GO:0006508">
    <property type="term" value="P:proteolysis"/>
    <property type="evidence" value="ECO:0007669"/>
    <property type="project" value="UniProtKB-KW"/>
</dbReference>
<dbReference type="AlphaFoldDB" id="A0A9D1HUA9"/>
<dbReference type="Pfam" id="PF00768">
    <property type="entry name" value="Peptidase_S11"/>
    <property type="match status" value="1"/>
</dbReference>
<evidence type="ECO:0000256" key="12">
    <source>
        <dbReference type="ARBA" id="ARBA00034000"/>
    </source>
</evidence>
<keyword evidence="10" id="KW-0573">Peptidoglycan synthesis</keyword>
<dbReference type="GO" id="GO:0071555">
    <property type="term" value="P:cell wall organization"/>
    <property type="evidence" value="ECO:0007669"/>
    <property type="project" value="UniProtKB-KW"/>
</dbReference>
<keyword evidence="6" id="KW-0645">Protease</keyword>
<evidence type="ECO:0000256" key="5">
    <source>
        <dbReference type="ARBA" id="ARBA00022645"/>
    </source>
</evidence>
<dbReference type="SUPFAM" id="SSF69189">
    <property type="entry name" value="Penicillin-binding protein associated domain"/>
    <property type="match status" value="1"/>
</dbReference>
<protein>
    <recommendedName>
        <fullName evidence="4">serine-type D-Ala-D-Ala carboxypeptidase</fullName>
        <ecNumber evidence="4">3.4.16.4</ecNumber>
    </recommendedName>
</protein>
<dbReference type="GO" id="GO:0008360">
    <property type="term" value="P:regulation of cell shape"/>
    <property type="evidence" value="ECO:0007669"/>
    <property type="project" value="UniProtKB-KW"/>
</dbReference>
<feature type="binding site" evidence="14">
    <location>
        <position position="224"/>
    </location>
    <ligand>
        <name>substrate</name>
    </ligand>
</feature>
<keyword evidence="5 18" id="KW-0121">Carboxypeptidase</keyword>
<evidence type="ECO:0000256" key="13">
    <source>
        <dbReference type="PIRSR" id="PIRSR618044-1"/>
    </source>
</evidence>
<dbReference type="InterPro" id="IPR012907">
    <property type="entry name" value="Peptidase_S11_C"/>
</dbReference>
<evidence type="ECO:0000256" key="8">
    <source>
        <dbReference type="ARBA" id="ARBA00022801"/>
    </source>
</evidence>
<dbReference type="PANTHER" id="PTHR21581:SF6">
    <property type="entry name" value="TRAFFICKING PROTEIN PARTICLE COMPLEX SUBUNIT 12"/>
    <property type="match status" value="1"/>
</dbReference>
<reference evidence="18" key="2">
    <citation type="journal article" date="2021" name="PeerJ">
        <title>Extensive microbial diversity within the chicken gut microbiome revealed by metagenomics and culture.</title>
        <authorList>
            <person name="Gilroy R."/>
            <person name="Ravi A."/>
            <person name="Getino M."/>
            <person name="Pursley I."/>
            <person name="Horton D.L."/>
            <person name="Alikhan N.F."/>
            <person name="Baker D."/>
            <person name="Gharbi K."/>
            <person name="Hall N."/>
            <person name="Watson M."/>
            <person name="Adriaenssens E.M."/>
            <person name="Foster-Nyarko E."/>
            <person name="Jarju S."/>
            <person name="Secka A."/>
            <person name="Antonio M."/>
            <person name="Oren A."/>
            <person name="Chaudhuri R.R."/>
            <person name="La Ragione R."/>
            <person name="Hildebrand F."/>
            <person name="Pallen M.J."/>
        </authorList>
    </citation>
    <scope>NUCLEOTIDE SEQUENCE</scope>
    <source>
        <strain evidence="18">CHK197-8231</strain>
    </source>
</reference>
<comment type="pathway">
    <text evidence="2">Cell wall biogenesis; peptidoglycan biosynthesis.</text>
</comment>
<evidence type="ECO:0000256" key="3">
    <source>
        <dbReference type="ARBA" id="ARBA00007164"/>
    </source>
</evidence>
<feature type="active site" description="Proton acceptor" evidence="13">
    <location>
        <position position="61"/>
    </location>
</feature>
<evidence type="ECO:0000259" key="17">
    <source>
        <dbReference type="SMART" id="SM00936"/>
    </source>
</evidence>
<evidence type="ECO:0000256" key="7">
    <source>
        <dbReference type="ARBA" id="ARBA00022729"/>
    </source>
</evidence>
<dbReference type="PRINTS" id="PR00725">
    <property type="entry name" value="DADACBPTASE1"/>
</dbReference>
<feature type="domain" description="Peptidase S11 D-Ala-D-Ala carboxypeptidase A C-terminal" evidence="17">
    <location>
        <begin position="274"/>
        <end position="364"/>
    </location>
</feature>
<evidence type="ECO:0000256" key="6">
    <source>
        <dbReference type="ARBA" id="ARBA00022670"/>
    </source>
</evidence>
<dbReference type="Proteomes" id="UP000824087">
    <property type="component" value="Unassembled WGS sequence"/>
</dbReference>
<dbReference type="InterPro" id="IPR018044">
    <property type="entry name" value="Peptidase_S11"/>
</dbReference>
<evidence type="ECO:0000256" key="11">
    <source>
        <dbReference type="ARBA" id="ARBA00023316"/>
    </source>
</evidence>
<evidence type="ECO:0000313" key="19">
    <source>
        <dbReference type="Proteomes" id="UP000824087"/>
    </source>
</evidence>
<evidence type="ECO:0000256" key="14">
    <source>
        <dbReference type="PIRSR" id="PIRSR618044-2"/>
    </source>
</evidence>
<dbReference type="SUPFAM" id="SSF56601">
    <property type="entry name" value="beta-lactamase/transpeptidase-like"/>
    <property type="match status" value="1"/>
</dbReference>
<dbReference type="PANTHER" id="PTHR21581">
    <property type="entry name" value="D-ALANYL-D-ALANINE CARBOXYPEPTIDASE"/>
    <property type="match status" value="1"/>
</dbReference>
<evidence type="ECO:0000256" key="1">
    <source>
        <dbReference type="ARBA" id="ARBA00003217"/>
    </source>
</evidence>
<comment type="caution">
    <text evidence="18">The sequence shown here is derived from an EMBL/GenBank/DDBJ whole genome shotgun (WGS) entry which is preliminary data.</text>
</comment>
<name>A0A9D1HUA9_9BACT</name>
<feature type="chain" id="PRO_5039590816" description="serine-type D-Ala-D-Ala carboxypeptidase" evidence="16">
    <location>
        <begin position="23"/>
        <end position="386"/>
    </location>
</feature>
<dbReference type="InterPro" id="IPR015956">
    <property type="entry name" value="Peniciliin-bd_prot_C_sf"/>
</dbReference>
<dbReference type="Gene3D" id="2.60.410.10">
    <property type="entry name" value="D-Ala-D-Ala carboxypeptidase, C-terminal domain"/>
    <property type="match status" value="1"/>
</dbReference>
<dbReference type="EC" id="3.4.16.4" evidence="4"/>
<feature type="active site" evidence="13">
    <location>
        <position position="118"/>
    </location>
</feature>
<evidence type="ECO:0000256" key="4">
    <source>
        <dbReference type="ARBA" id="ARBA00012448"/>
    </source>
</evidence>
<feature type="signal peptide" evidence="16">
    <location>
        <begin position="1"/>
        <end position="22"/>
    </location>
</feature>
<keyword evidence="8" id="KW-0378">Hydrolase</keyword>
<sequence length="386" mass="43182">MKKLLCCMITILCFVPMIPVRAEGLKLAENAKSAILLEASTGHIIYENNSHEKLAPASMTKMMSMLLIMESIEKGILDWEEEVTVSENASKMGGSQILLETGEKMKVKDLFKGIAVASGNDAVVALAERVAGTEEQFVTMMNHRAKELGLKDTHFKNPHGLDTANHYSSAYDMAMIAKELVKHEKVLEYSSIYEDYLRKGTDKEIWLVNTNKLVKFYQGLDGLKTGYTKEAGYCLTSTAEKNGMRLITVVMGEPDSKTRNAETTEMLDYGFSQYEVEHVLSKDSNLGKIEIEKGKQKYATLVPSEEITLLHKRTEQKKTATYDVQLNKVKAPVKVGDSVGKLNVKVDGKTTQTIDITIKEEVEKANLWELYLRYVGDMISGNIKIK</sequence>
<keyword evidence="9" id="KW-0133">Cell shape</keyword>
<dbReference type="Gene3D" id="3.40.710.10">
    <property type="entry name" value="DD-peptidase/beta-lactamase superfamily"/>
    <property type="match status" value="1"/>
</dbReference>
<comment type="catalytic activity">
    <reaction evidence="12">
        <text>Preferential cleavage: (Ac)2-L-Lys-D-Ala-|-D-Ala. Also transpeptidation of peptidyl-alanyl moieties that are N-acyl substituents of D-alanine.</text>
        <dbReference type="EC" id="3.4.16.4"/>
    </reaction>
</comment>
<organism evidence="18 19">
    <name type="scientific">Candidatus Fimihabitans intestinipullorum</name>
    <dbReference type="NCBI Taxonomy" id="2840820"/>
    <lineage>
        <taxon>Bacteria</taxon>
        <taxon>Bacillati</taxon>
        <taxon>Mycoplasmatota</taxon>
        <taxon>Mycoplasmatota incertae sedis</taxon>
        <taxon>Candidatus Fimihabitans</taxon>
    </lineage>
</organism>
<dbReference type="Pfam" id="PF07943">
    <property type="entry name" value="PBP5_C"/>
    <property type="match status" value="1"/>
</dbReference>
<evidence type="ECO:0000256" key="2">
    <source>
        <dbReference type="ARBA" id="ARBA00004752"/>
    </source>
</evidence>
<evidence type="ECO:0000256" key="15">
    <source>
        <dbReference type="RuleBase" id="RU004016"/>
    </source>
</evidence>